<dbReference type="Proteomes" id="UP000005087">
    <property type="component" value="Chromosome"/>
</dbReference>
<keyword evidence="3" id="KW-1185">Reference proteome</keyword>
<sequence length="92" mass="9779">MVRKEVEVVITALYVAVLAAVLGGIGAVVRDTGPAPDVDPGFARRVAEGLRVLRRVSDENAKHTEHLLDHVCRPGSSATRTTAPRSATDHAK</sequence>
<evidence type="ECO:0000313" key="3">
    <source>
        <dbReference type="Proteomes" id="UP000005087"/>
    </source>
</evidence>
<proteinExistence type="predicted"/>
<name>I1D0U4_9PSEU</name>
<feature type="compositionally biased region" description="Low complexity" evidence="1">
    <location>
        <begin position="76"/>
        <end position="86"/>
    </location>
</feature>
<dbReference type="HOGENOM" id="CLU_189991_0_0_11"/>
<feature type="region of interest" description="Disordered" evidence="1">
    <location>
        <begin position="70"/>
        <end position="92"/>
    </location>
</feature>
<organism evidence="2 3">
    <name type="scientific">Saccharomonospora glauca K62</name>
    <dbReference type="NCBI Taxonomy" id="928724"/>
    <lineage>
        <taxon>Bacteria</taxon>
        <taxon>Bacillati</taxon>
        <taxon>Actinomycetota</taxon>
        <taxon>Actinomycetes</taxon>
        <taxon>Pseudonocardiales</taxon>
        <taxon>Pseudonocardiaceae</taxon>
        <taxon>Saccharomonospora</taxon>
    </lineage>
</organism>
<reference evidence="3" key="2">
    <citation type="submission" date="2012-01" db="EMBL/GenBank/DDBJ databases">
        <title>Noncontiguous Finished sequence of chromosome of Saccharomonospora glauca K62.</title>
        <authorList>
            <consortium name="US DOE Joint Genome Institute"/>
            <person name="Lucas S."/>
            <person name="Han J."/>
            <person name="Lapidus A."/>
            <person name="Cheng J.-F."/>
            <person name="Goodwin L."/>
            <person name="Pitluck S."/>
            <person name="Peters L."/>
            <person name="Mikhailova N."/>
            <person name="Held B."/>
            <person name="Detter J.C."/>
            <person name="Han C."/>
            <person name="Tapia R."/>
            <person name="Land M."/>
            <person name="Hauser L."/>
            <person name="Kyrpides N."/>
            <person name="Ivanova N."/>
            <person name="Pagani I."/>
            <person name="Brambilla E.-M."/>
            <person name="Klenk H.-P."/>
            <person name="Woyke T."/>
        </authorList>
    </citation>
    <scope>NUCLEOTIDE SEQUENCE [LARGE SCALE GENOMIC DNA]</scope>
    <source>
        <strain evidence="3">K62</strain>
    </source>
</reference>
<evidence type="ECO:0000313" key="2">
    <source>
        <dbReference type="EMBL" id="EIE98568.1"/>
    </source>
</evidence>
<dbReference type="EMBL" id="CM001484">
    <property type="protein sequence ID" value="EIE98568.1"/>
    <property type="molecule type" value="Genomic_DNA"/>
</dbReference>
<dbReference type="AlphaFoldDB" id="I1D0U4"/>
<dbReference type="RefSeq" id="WP_005463382.1">
    <property type="nucleotide sequence ID" value="NZ_CM001484.1"/>
</dbReference>
<dbReference type="STRING" id="928724.SacglDRAFT_01653"/>
<protein>
    <submittedName>
        <fullName evidence="2">Uncharacterized protein</fullName>
    </submittedName>
</protein>
<evidence type="ECO:0000256" key="1">
    <source>
        <dbReference type="SAM" id="MobiDB-lite"/>
    </source>
</evidence>
<reference evidence="2 3" key="1">
    <citation type="submission" date="2011-09" db="EMBL/GenBank/DDBJ databases">
        <authorList>
            <consortium name="US DOE Joint Genome Institute (JGI-PGF)"/>
            <person name="Lucas S."/>
            <person name="Han J."/>
            <person name="Lapidus A."/>
            <person name="Cheng J.-F."/>
            <person name="Goodwin L."/>
            <person name="Pitluck S."/>
            <person name="Peters L."/>
            <person name="Land M.L."/>
            <person name="Hauser L."/>
            <person name="Brambilla E."/>
            <person name="Klenk H.-P."/>
            <person name="Woyke T.J."/>
        </authorList>
    </citation>
    <scope>NUCLEOTIDE SEQUENCE [LARGE SCALE GENOMIC DNA]</scope>
    <source>
        <strain evidence="2 3">K62</strain>
    </source>
</reference>
<accession>I1D0U4</accession>
<gene>
    <name evidence="2" type="ORF">SacglDRAFT_01653</name>
</gene>